<feature type="signal peptide" evidence="1">
    <location>
        <begin position="1"/>
        <end position="22"/>
    </location>
</feature>
<dbReference type="Proteomes" id="UP001228044">
    <property type="component" value="Unassembled WGS sequence"/>
</dbReference>
<evidence type="ECO:0000313" key="2">
    <source>
        <dbReference type="EMBL" id="MDN3921347.1"/>
    </source>
</evidence>
<keyword evidence="1" id="KW-0732">Signal</keyword>
<evidence type="ECO:0000313" key="3">
    <source>
        <dbReference type="Proteomes" id="UP001228044"/>
    </source>
</evidence>
<comment type="caution">
    <text evidence="2">The sequence shown here is derived from an EMBL/GenBank/DDBJ whole genome shotgun (WGS) entry which is preliminary data.</text>
</comment>
<organism evidence="2 3">
    <name type="scientific">Roseateles violae</name>
    <dbReference type="NCBI Taxonomy" id="3058042"/>
    <lineage>
        <taxon>Bacteria</taxon>
        <taxon>Pseudomonadati</taxon>
        <taxon>Pseudomonadota</taxon>
        <taxon>Betaproteobacteria</taxon>
        <taxon>Burkholderiales</taxon>
        <taxon>Sphaerotilaceae</taxon>
        <taxon>Roseateles</taxon>
    </lineage>
</organism>
<feature type="chain" id="PRO_5045607497" description="DUF302 domain-containing protein" evidence="1">
    <location>
        <begin position="23"/>
        <end position="148"/>
    </location>
</feature>
<evidence type="ECO:0000256" key="1">
    <source>
        <dbReference type="SAM" id="SignalP"/>
    </source>
</evidence>
<proteinExistence type="predicted"/>
<dbReference type="RefSeq" id="WP_290359646.1">
    <property type="nucleotide sequence ID" value="NZ_JAUHHC010000003.1"/>
</dbReference>
<evidence type="ECO:0008006" key="4">
    <source>
        <dbReference type="Google" id="ProtNLM"/>
    </source>
</evidence>
<reference evidence="2 3" key="1">
    <citation type="submission" date="2023-06" db="EMBL/GenBank/DDBJ databases">
        <title>Pelomonas sp. PFR6 16S ribosomal RNA gene Genome sequencing and assembly.</title>
        <authorList>
            <person name="Woo H."/>
        </authorList>
    </citation>
    <scope>NUCLEOTIDE SEQUENCE [LARGE SCALE GENOMIC DNA]</scope>
    <source>
        <strain evidence="2 3">PFR6</strain>
    </source>
</reference>
<protein>
    <recommendedName>
        <fullName evidence="4">DUF302 domain-containing protein</fullName>
    </recommendedName>
</protein>
<accession>A0ABT8DXA5</accession>
<dbReference type="EMBL" id="JAUHHC010000003">
    <property type="protein sequence ID" value="MDN3921347.1"/>
    <property type="molecule type" value="Genomic_DNA"/>
</dbReference>
<keyword evidence="3" id="KW-1185">Reference proteome</keyword>
<name>A0ABT8DXA5_9BURK</name>
<sequence length="148" mass="15671">MRKIRGPLLAALLLSSSALTLAAPAPASAPAGTPYIVLDHSTEFLMDGAVAGSVWKEYASDKVRKLYPAKKWGFVSQVMGGFTAEKTCVVTARAMILPRARKELLFKPAKTASTFGAIPNASNEQCKALARTKLGEAIGAIESALIEH</sequence>
<gene>
    <name evidence="2" type="ORF">QWJ38_13720</name>
</gene>